<keyword evidence="1" id="KW-1133">Transmembrane helix</keyword>
<proteinExistence type="predicted"/>
<gene>
    <name evidence="2" type="ORF">V2E39_24245</name>
</gene>
<accession>A0ABU7R6U8</accession>
<dbReference type="RefSeq" id="WP_330937683.1">
    <property type="nucleotide sequence ID" value="NZ_JAZGJU010000166.1"/>
</dbReference>
<keyword evidence="1" id="KW-0472">Membrane</keyword>
<keyword evidence="1" id="KW-0812">Transmembrane</keyword>
<protein>
    <recommendedName>
        <fullName evidence="4">Holin</fullName>
    </recommendedName>
</protein>
<feature type="non-terminal residue" evidence="2">
    <location>
        <position position="84"/>
    </location>
</feature>
<evidence type="ECO:0000313" key="3">
    <source>
        <dbReference type="Proteomes" id="UP001350005"/>
    </source>
</evidence>
<name>A0ABU7R6U8_9FLAO</name>
<organism evidence="2 3">
    <name type="scientific">Chryseobacterium arthrosphaerae</name>
    <dbReference type="NCBI Taxonomy" id="651561"/>
    <lineage>
        <taxon>Bacteria</taxon>
        <taxon>Pseudomonadati</taxon>
        <taxon>Bacteroidota</taxon>
        <taxon>Flavobacteriia</taxon>
        <taxon>Flavobacteriales</taxon>
        <taxon>Weeksellaceae</taxon>
        <taxon>Chryseobacterium group</taxon>
        <taxon>Chryseobacterium</taxon>
    </lineage>
</organism>
<dbReference type="EMBL" id="JAZGJU010000166">
    <property type="protein sequence ID" value="MEE6130522.1"/>
    <property type="molecule type" value="Genomic_DNA"/>
</dbReference>
<evidence type="ECO:0000313" key="2">
    <source>
        <dbReference type="EMBL" id="MEE6130522.1"/>
    </source>
</evidence>
<reference evidence="2 3" key="1">
    <citation type="submission" date="2024-01" db="EMBL/GenBank/DDBJ databases">
        <title>Whole genome of Chryseobacterium arthrosphaerae NNCa 2741.</title>
        <authorList>
            <person name="Boriskina E.V."/>
            <person name="Gordinskaya N.A."/>
            <person name="Kropotov V.S."/>
            <person name="Alekseeva A.E."/>
            <person name="Makhova M.A."/>
            <person name="Kryazhev D.V."/>
            <person name="Shkurkina I.S."/>
        </authorList>
    </citation>
    <scope>NUCLEOTIDE SEQUENCE [LARGE SCALE GENOMIC DNA]</scope>
    <source>
        <strain evidence="2 3">NNCa 2741</strain>
    </source>
</reference>
<evidence type="ECO:0000256" key="1">
    <source>
        <dbReference type="SAM" id="Phobius"/>
    </source>
</evidence>
<comment type="caution">
    <text evidence="2">The sequence shown here is derived from an EMBL/GenBank/DDBJ whole genome shotgun (WGS) entry which is preliminary data.</text>
</comment>
<feature type="transmembrane region" description="Helical" evidence="1">
    <location>
        <begin position="16"/>
        <end position="34"/>
    </location>
</feature>
<evidence type="ECO:0008006" key="4">
    <source>
        <dbReference type="Google" id="ProtNLM"/>
    </source>
</evidence>
<sequence length="84" mass="9698">MYLQEIITESPKWTDVVSALSSAIGVPLVLWTLYKLMIKDKDRESEIKSLKTIATKLTDMQIEAEKRYKASKKPHIGIQLDYKE</sequence>
<dbReference type="Proteomes" id="UP001350005">
    <property type="component" value="Unassembled WGS sequence"/>
</dbReference>
<keyword evidence="3" id="KW-1185">Reference proteome</keyword>